<proteinExistence type="predicted"/>
<dbReference type="InterPro" id="IPR036182">
    <property type="entry name" value="PCuAC_sf"/>
</dbReference>
<dbReference type="RefSeq" id="WP_261496416.1">
    <property type="nucleotide sequence ID" value="NZ_JAOCQF010000002.1"/>
</dbReference>
<gene>
    <name evidence="2" type="ORF">N5I32_13610</name>
</gene>
<feature type="chain" id="PRO_5046821208" evidence="1">
    <location>
        <begin position="22"/>
        <end position="142"/>
    </location>
</feature>
<dbReference type="PANTHER" id="PTHR36302:SF1">
    <property type="entry name" value="COPPER CHAPERONE PCU(A)C"/>
    <property type="match status" value="1"/>
</dbReference>
<dbReference type="PANTHER" id="PTHR36302">
    <property type="entry name" value="BLR7088 PROTEIN"/>
    <property type="match status" value="1"/>
</dbReference>
<dbReference type="SUPFAM" id="SSF110087">
    <property type="entry name" value="DR1885-like metal-binding protein"/>
    <property type="match status" value="1"/>
</dbReference>
<dbReference type="Gene3D" id="2.60.40.1890">
    <property type="entry name" value="PCu(A)C copper chaperone"/>
    <property type="match status" value="1"/>
</dbReference>
<sequence>MKSFRSALAAIAFALATPALADGGVTITDAYARFMPGSKAGAAFFVIENHGTADDRLVGAASDVAMKVELHTHVQGADGSMQMMPVEVGFPVPAGGTHALERGGDHVMFMGLKGEVGETVTVTLSFEQAGDVTVEIPVDNAR</sequence>
<evidence type="ECO:0000313" key="3">
    <source>
        <dbReference type="Proteomes" id="UP001205601"/>
    </source>
</evidence>
<comment type="caution">
    <text evidence="2">The sequence shown here is derived from an EMBL/GenBank/DDBJ whole genome shotgun (WGS) entry which is preliminary data.</text>
</comment>
<dbReference type="InterPro" id="IPR058248">
    <property type="entry name" value="Lxx211020-like"/>
</dbReference>
<accession>A0ABT2NNP0</accession>
<name>A0ABT2NNP0_9RHOB</name>
<feature type="signal peptide" evidence="1">
    <location>
        <begin position="1"/>
        <end position="21"/>
    </location>
</feature>
<evidence type="ECO:0000256" key="1">
    <source>
        <dbReference type="SAM" id="SignalP"/>
    </source>
</evidence>
<keyword evidence="1" id="KW-0732">Signal</keyword>
<dbReference type="EMBL" id="JAOCQF010000002">
    <property type="protein sequence ID" value="MCT8330557.1"/>
    <property type="molecule type" value="Genomic_DNA"/>
</dbReference>
<evidence type="ECO:0000313" key="2">
    <source>
        <dbReference type="EMBL" id="MCT8330557.1"/>
    </source>
</evidence>
<dbReference type="InterPro" id="IPR007410">
    <property type="entry name" value="LpqE-like"/>
</dbReference>
<dbReference type="Proteomes" id="UP001205601">
    <property type="component" value="Unassembled WGS sequence"/>
</dbReference>
<keyword evidence="3" id="KW-1185">Reference proteome</keyword>
<reference evidence="3" key="1">
    <citation type="submission" date="2023-07" db="EMBL/GenBank/DDBJ databases">
        <title>Defluviimonas sediminis sp. nov., isolated from mangrove sediment.</title>
        <authorList>
            <person name="Liu L."/>
            <person name="Li J."/>
            <person name="Huang Y."/>
            <person name="Pan J."/>
            <person name="Li M."/>
        </authorList>
    </citation>
    <scope>NUCLEOTIDE SEQUENCE [LARGE SCALE GENOMIC DNA]</scope>
    <source>
        <strain evidence="3">FT324</strain>
    </source>
</reference>
<protein>
    <submittedName>
        <fullName evidence="2">Copper chaperone PCu(A)C</fullName>
    </submittedName>
</protein>
<dbReference type="Pfam" id="PF04314">
    <property type="entry name" value="PCuAC"/>
    <property type="match status" value="1"/>
</dbReference>
<organism evidence="2 3">
    <name type="scientific">Albidovulum sediminis</name>
    <dbReference type="NCBI Taxonomy" id="3066345"/>
    <lineage>
        <taxon>Bacteria</taxon>
        <taxon>Pseudomonadati</taxon>
        <taxon>Pseudomonadota</taxon>
        <taxon>Alphaproteobacteria</taxon>
        <taxon>Rhodobacterales</taxon>
        <taxon>Paracoccaceae</taxon>
        <taxon>Albidovulum</taxon>
    </lineage>
</organism>